<keyword evidence="5" id="KW-0539">Nucleus</keyword>
<dbReference type="GeneID" id="89978733"/>
<dbReference type="GO" id="GO:0003677">
    <property type="term" value="F:DNA binding"/>
    <property type="evidence" value="ECO:0007669"/>
    <property type="project" value="UniProtKB-KW"/>
</dbReference>
<dbReference type="Proteomes" id="UP001358417">
    <property type="component" value="Unassembled WGS sequence"/>
</dbReference>
<evidence type="ECO:0000256" key="2">
    <source>
        <dbReference type="ARBA" id="ARBA00023015"/>
    </source>
</evidence>
<dbReference type="AlphaFoldDB" id="A0AAV9MTG0"/>
<dbReference type="GO" id="GO:0008270">
    <property type="term" value="F:zinc ion binding"/>
    <property type="evidence" value="ECO:0007669"/>
    <property type="project" value="InterPro"/>
</dbReference>
<reference evidence="7 8" key="1">
    <citation type="submission" date="2023-08" db="EMBL/GenBank/DDBJ databases">
        <title>Black Yeasts Isolated from many extreme environments.</title>
        <authorList>
            <person name="Coleine C."/>
            <person name="Stajich J.E."/>
            <person name="Selbmann L."/>
        </authorList>
    </citation>
    <scope>NUCLEOTIDE SEQUENCE [LARGE SCALE GENOMIC DNA]</scope>
    <source>
        <strain evidence="7 8">CCFEE 5792</strain>
    </source>
</reference>
<dbReference type="CDD" id="cd12148">
    <property type="entry name" value="fungal_TF_MHR"/>
    <property type="match status" value="1"/>
</dbReference>
<dbReference type="GO" id="GO:0006351">
    <property type="term" value="P:DNA-templated transcription"/>
    <property type="evidence" value="ECO:0007669"/>
    <property type="project" value="InterPro"/>
</dbReference>
<accession>A0AAV9MTG0</accession>
<sequence>MARHAFYTNKESNPLVTICAIMLFHYWDMTAMNTVNNTDTGWWWLGNAIRLAQEEGLHREGKSSDLSRPLQSLRKRIWWTLFYVELCDILGDISKLLAQGAAYFPATLQARKRLVDWIRKVPSDLQLSSPGNERKEFNRDVALLHIPYLGAIVMVYLSFSSDAPPKACVPGIVAASILARICEEFLARGFIRFVPEELGWFVSFSVLTLAHARRVDCLAPYSDADVWILLETLRQMGGMWSSAKSFTNVYEKLGRDLDLVDQRPVPLAAPIQHQCNFAPDDISQGHRQCTLPHCLEELAALDGVNWMDYFPYENCNTSPMMAAILAAENHTLSPSVLDGPFVLSQNMQEIFANIDEFGNFFSAE</sequence>
<keyword evidence="4" id="KW-0804">Transcription</keyword>
<dbReference type="InterPro" id="IPR007219">
    <property type="entry name" value="XnlR_reg_dom"/>
</dbReference>
<keyword evidence="2" id="KW-0805">Transcription regulation</keyword>
<dbReference type="InterPro" id="IPR052073">
    <property type="entry name" value="Amide_Lactam_Regulators"/>
</dbReference>
<dbReference type="EMBL" id="JAVRRD010000045">
    <property type="protein sequence ID" value="KAK5044684.1"/>
    <property type="molecule type" value="Genomic_DNA"/>
</dbReference>
<dbReference type="PANTHER" id="PTHR47171">
    <property type="entry name" value="FARA-RELATED"/>
    <property type="match status" value="1"/>
</dbReference>
<protein>
    <recommendedName>
        <fullName evidence="6">Xylanolytic transcriptional activator regulatory domain-containing protein</fullName>
    </recommendedName>
</protein>
<dbReference type="Pfam" id="PF04082">
    <property type="entry name" value="Fungal_trans"/>
    <property type="match status" value="1"/>
</dbReference>
<keyword evidence="3" id="KW-0238">DNA-binding</keyword>
<evidence type="ECO:0000313" key="8">
    <source>
        <dbReference type="Proteomes" id="UP001358417"/>
    </source>
</evidence>
<evidence type="ECO:0000256" key="1">
    <source>
        <dbReference type="ARBA" id="ARBA00022833"/>
    </source>
</evidence>
<evidence type="ECO:0000259" key="6">
    <source>
        <dbReference type="Pfam" id="PF04082"/>
    </source>
</evidence>
<dbReference type="PANTHER" id="PTHR47171:SF5">
    <property type="entry name" value="ZN(II)2CYS6 TRANSCRIPTION FACTOR (EUROFUNG)"/>
    <property type="match status" value="1"/>
</dbReference>
<gene>
    <name evidence="7" type="ORF">LTR84_010576</name>
</gene>
<evidence type="ECO:0000313" key="7">
    <source>
        <dbReference type="EMBL" id="KAK5044684.1"/>
    </source>
</evidence>
<organism evidence="7 8">
    <name type="scientific">Exophiala bonariae</name>
    <dbReference type="NCBI Taxonomy" id="1690606"/>
    <lineage>
        <taxon>Eukaryota</taxon>
        <taxon>Fungi</taxon>
        <taxon>Dikarya</taxon>
        <taxon>Ascomycota</taxon>
        <taxon>Pezizomycotina</taxon>
        <taxon>Eurotiomycetes</taxon>
        <taxon>Chaetothyriomycetidae</taxon>
        <taxon>Chaetothyriales</taxon>
        <taxon>Herpotrichiellaceae</taxon>
        <taxon>Exophiala</taxon>
    </lineage>
</organism>
<proteinExistence type="predicted"/>
<dbReference type="RefSeq" id="XP_064700338.1">
    <property type="nucleotide sequence ID" value="XM_064854112.1"/>
</dbReference>
<evidence type="ECO:0000256" key="5">
    <source>
        <dbReference type="ARBA" id="ARBA00023242"/>
    </source>
</evidence>
<comment type="caution">
    <text evidence="7">The sequence shown here is derived from an EMBL/GenBank/DDBJ whole genome shotgun (WGS) entry which is preliminary data.</text>
</comment>
<evidence type="ECO:0000256" key="4">
    <source>
        <dbReference type="ARBA" id="ARBA00023163"/>
    </source>
</evidence>
<evidence type="ECO:0000256" key="3">
    <source>
        <dbReference type="ARBA" id="ARBA00023125"/>
    </source>
</evidence>
<keyword evidence="8" id="KW-1185">Reference proteome</keyword>
<name>A0AAV9MTG0_9EURO</name>
<feature type="domain" description="Xylanolytic transcriptional activator regulatory" evidence="6">
    <location>
        <begin position="34"/>
        <end position="87"/>
    </location>
</feature>
<keyword evidence="1" id="KW-0862">Zinc</keyword>